<keyword evidence="4 6" id="KW-0862">Zinc</keyword>
<evidence type="ECO:0000256" key="2">
    <source>
        <dbReference type="ARBA" id="ARBA00022723"/>
    </source>
</evidence>
<name>A0AAV4LQU9_BABCB</name>
<evidence type="ECO:0000256" key="4">
    <source>
        <dbReference type="ARBA" id="ARBA00022833"/>
    </source>
</evidence>
<dbReference type="InterPro" id="IPR001567">
    <property type="entry name" value="Pept_M3A_M3B_dom"/>
</dbReference>
<keyword evidence="2 6" id="KW-0479">Metal-binding</keyword>
<dbReference type="PANTHER" id="PTHR11804">
    <property type="entry name" value="PROTEASE M3 THIMET OLIGOPEPTIDASE-RELATED"/>
    <property type="match status" value="1"/>
</dbReference>
<evidence type="ECO:0000313" key="9">
    <source>
        <dbReference type="Proteomes" id="UP001497744"/>
    </source>
</evidence>
<keyword evidence="1 6" id="KW-0645">Protease</keyword>
<evidence type="ECO:0000313" key="8">
    <source>
        <dbReference type="EMBL" id="GIX61860.1"/>
    </source>
</evidence>
<dbReference type="PANTHER" id="PTHR11804:SF79">
    <property type="entry name" value="MITOCHONDRIAL INTERMEDIATE PEPTIDASE"/>
    <property type="match status" value="1"/>
</dbReference>
<evidence type="ECO:0000256" key="1">
    <source>
        <dbReference type="ARBA" id="ARBA00022670"/>
    </source>
</evidence>
<keyword evidence="3 6" id="KW-0378">Hydrolase</keyword>
<keyword evidence="5 6" id="KW-0482">Metalloprotease</keyword>
<dbReference type="Gene3D" id="1.10.1370.40">
    <property type="match status" value="1"/>
</dbReference>
<dbReference type="SUPFAM" id="SSF55486">
    <property type="entry name" value="Metalloproteases ('zincins'), catalytic domain"/>
    <property type="match status" value="1"/>
</dbReference>
<keyword evidence="9" id="KW-1185">Reference proteome</keyword>
<organism evidence="8 9">
    <name type="scientific">Babesia caballi</name>
    <dbReference type="NCBI Taxonomy" id="5871"/>
    <lineage>
        <taxon>Eukaryota</taxon>
        <taxon>Sar</taxon>
        <taxon>Alveolata</taxon>
        <taxon>Apicomplexa</taxon>
        <taxon>Aconoidasida</taxon>
        <taxon>Piroplasmida</taxon>
        <taxon>Babesiidae</taxon>
        <taxon>Babesia</taxon>
    </lineage>
</organism>
<dbReference type="GO" id="GO:0006508">
    <property type="term" value="P:proteolysis"/>
    <property type="evidence" value="ECO:0007669"/>
    <property type="project" value="UniProtKB-KW"/>
</dbReference>
<dbReference type="GO" id="GO:0005739">
    <property type="term" value="C:mitochondrion"/>
    <property type="evidence" value="ECO:0007669"/>
    <property type="project" value="TreeGrafter"/>
</dbReference>
<gene>
    <name evidence="8" type="ORF">BcabD6B2_12950</name>
</gene>
<dbReference type="Proteomes" id="UP001497744">
    <property type="component" value="Unassembled WGS sequence"/>
</dbReference>
<proteinExistence type="inferred from homology"/>
<reference evidence="8 9" key="1">
    <citation type="submission" date="2021-06" db="EMBL/GenBank/DDBJ databases">
        <title>Genome sequence of Babesia caballi.</title>
        <authorList>
            <person name="Yamagishi J."/>
            <person name="Kidaka T."/>
            <person name="Ochi A."/>
        </authorList>
    </citation>
    <scope>NUCLEOTIDE SEQUENCE [LARGE SCALE GENOMIC DNA]</scope>
    <source>
        <strain evidence="8">USDA-D6B2</strain>
    </source>
</reference>
<sequence>MRLPVAHQAAIRKLKRYNGTIGLLPTFKPAVALSWNPVKCVRLPRANLPVLRPIRAYACLRRDERSTFGLRSHSPSDLVRLGSEAIASSTAVVAAALKHYQDGTLDARDLIYTIDHVSNTLCLVADPCELLRHVHPCESWRNAANATVEEVSAFISRINIDEQEEATISFELSDSGTLKHLTVKSIHGRPIPANPAVYSYILRNSPEESVRRLVWEAQTQSDPAALAKLLRLHAIRNAISRIRGFTNFAECAQRECILDRPAHVERFLRNCASSMQSAVSSELHELQALKRSQGSPDASLQPWDLDYLIGQERDKLGVQLRVSSVIAYFERLLHDLFGISLIRDTSEDLWHPLVAKFVLVKSTSTPSAGFSEPPIAIHDARPPQDAHAAAGASLGDDGVEIAHLYMDLFAREEKANVCAQFTVRCSKLLESGDQSGARVGSHLFHTLGLRDQNASRYVSTANPDGSVRQVPATCIVCSFPTTDNRSDISAVLNSTHIDAMSAQTLFHELGHTVHALCSRTDLQHLSGNRGGVDFAEFSSHLFELYFLDGLRDICEIEGLDAASAERAVSSFRKYRAIETGRMTLLALLDLKFYTSTGDLQVSDTQGLYQLVDIFNESFNSKSISQLLGLPALSNFDHLVPYGGTYFCYLYSRVLAIKVWRSFAGQSRSRSTGDRLSAFFAKVTKPRHKRHCCIQGSTDASIAPLNVLAGRDLDSMKDELFLD</sequence>
<feature type="domain" description="Peptidase M3A/M3B catalytic" evidence="7">
    <location>
        <begin position="202"/>
        <end position="362"/>
    </location>
</feature>
<evidence type="ECO:0000256" key="5">
    <source>
        <dbReference type="ARBA" id="ARBA00023049"/>
    </source>
</evidence>
<dbReference type="EMBL" id="BPLF01000001">
    <property type="protein sequence ID" value="GIX61860.1"/>
    <property type="molecule type" value="Genomic_DNA"/>
</dbReference>
<dbReference type="GO" id="GO:0004222">
    <property type="term" value="F:metalloendopeptidase activity"/>
    <property type="evidence" value="ECO:0007669"/>
    <property type="project" value="InterPro"/>
</dbReference>
<dbReference type="Pfam" id="PF01432">
    <property type="entry name" value="Peptidase_M3"/>
    <property type="match status" value="2"/>
</dbReference>
<dbReference type="GO" id="GO:0046872">
    <property type="term" value="F:metal ion binding"/>
    <property type="evidence" value="ECO:0007669"/>
    <property type="project" value="UniProtKB-UniRule"/>
</dbReference>
<evidence type="ECO:0000256" key="6">
    <source>
        <dbReference type="RuleBase" id="RU003435"/>
    </source>
</evidence>
<dbReference type="GO" id="GO:0006518">
    <property type="term" value="P:peptide metabolic process"/>
    <property type="evidence" value="ECO:0007669"/>
    <property type="project" value="TreeGrafter"/>
</dbReference>
<accession>A0AAV4LQU9</accession>
<dbReference type="AlphaFoldDB" id="A0AAV4LQU9"/>
<dbReference type="InterPro" id="IPR045090">
    <property type="entry name" value="Pept_M3A_M3B"/>
</dbReference>
<comment type="cofactor">
    <cofactor evidence="6">
        <name>Zn(2+)</name>
        <dbReference type="ChEBI" id="CHEBI:29105"/>
    </cofactor>
    <text evidence="6">Binds 1 zinc ion.</text>
</comment>
<evidence type="ECO:0000259" key="7">
    <source>
        <dbReference type="Pfam" id="PF01432"/>
    </source>
</evidence>
<comment type="similarity">
    <text evidence="6">Belongs to the peptidase M3 family.</text>
</comment>
<dbReference type="GeneID" id="94193343"/>
<protein>
    <submittedName>
        <fullName evidence="8">Mitochondrial intermediate peptidase</fullName>
    </submittedName>
</protein>
<feature type="domain" description="Peptidase M3A/M3B catalytic" evidence="7">
    <location>
        <begin position="401"/>
        <end position="675"/>
    </location>
</feature>
<comment type="caution">
    <text evidence="8">The sequence shown here is derived from an EMBL/GenBank/DDBJ whole genome shotgun (WGS) entry which is preliminary data.</text>
</comment>
<dbReference type="RefSeq" id="XP_067713931.1">
    <property type="nucleotide sequence ID" value="XM_067857830.1"/>
</dbReference>
<evidence type="ECO:0000256" key="3">
    <source>
        <dbReference type="ARBA" id="ARBA00022801"/>
    </source>
</evidence>